<keyword evidence="3" id="KW-1185">Reference proteome</keyword>
<evidence type="ECO:0000313" key="3">
    <source>
        <dbReference type="Proteomes" id="UP001299283"/>
    </source>
</evidence>
<evidence type="ECO:0000313" key="2">
    <source>
        <dbReference type="EMBL" id="MEB3070627.1"/>
    </source>
</evidence>
<comment type="caution">
    <text evidence="2">The sequence shown here is derived from an EMBL/GenBank/DDBJ whole genome shotgun (WGS) entry which is preliminary data.</text>
</comment>
<protein>
    <submittedName>
        <fullName evidence="2">Uncharacterized protein</fullName>
    </submittedName>
</protein>
<evidence type="ECO:0000256" key="1">
    <source>
        <dbReference type="SAM" id="Phobius"/>
    </source>
</evidence>
<dbReference type="Proteomes" id="UP001299283">
    <property type="component" value="Unassembled WGS sequence"/>
</dbReference>
<dbReference type="RefSeq" id="WP_225397710.1">
    <property type="nucleotide sequence ID" value="NZ_JAYJJQ010000015.1"/>
</dbReference>
<sequence>MNHTSARHAEPQAARVVVLGRRLRIAAMVIAAAVFAAAGVGVVMGVAAAGDPGVRMMVKQIKLDGREVEAAREAWAHQYGQDFSRMPNLPDVAAATPEQRAAAADLLARTEAATAAYVDPAKAEAAGYQSIQAALAGAEKELPQLPNWMQKIDAGTMPAWRPMLHVAVQHRDNTVLDPSNPPVLMYDYQGHNTWMLVGVMYVANGAFPGPPPTPGGPITRWHYHDKAPGSLMMHVFFAPDNDLAHAYALNMESMEGMEGMGSM</sequence>
<organism evidence="2 3">
    <name type="scientific">[Mycobacterium] vasticus</name>
    <dbReference type="NCBI Taxonomy" id="2875777"/>
    <lineage>
        <taxon>Bacteria</taxon>
        <taxon>Bacillati</taxon>
        <taxon>Actinomycetota</taxon>
        <taxon>Actinomycetes</taxon>
        <taxon>Mycobacteriales</taxon>
        <taxon>Mycobacteriaceae</taxon>
        <taxon>Mycolicibacter</taxon>
    </lineage>
</organism>
<keyword evidence="1" id="KW-0472">Membrane</keyword>
<accession>A0ABU5YZR0</accession>
<dbReference type="EMBL" id="JAYJJQ010000015">
    <property type="protein sequence ID" value="MEB3070627.1"/>
    <property type="molecule type" value="Genomic_DNA"/>
</dbReference>
<proteinExistence type="predicted"/>
<feature type="transmembrane region" description="Helical" evidence="1">
    <location>
        <begin position="25"/>
        <end position="49"/>
    </location>
</feature>
<gene>
    <name evidence="2" type="ORF">K5L39_15690</name>
</gene>
<keyword evidence="1" id="KW-1133">Transmembrane helix</keyword>
<name>A0ABU5YZR0_9MYCO</name>
<reference evidence="2 3" key="1">
    <citation type="submission" date="2023-12" db="EMBL/GenBank/DDBJ databases">
        <title>Description of new species of Mycobacterium terrae complex isolated from sewage at the Sao Paulo Zoological Park Foundation in Brazil.</title>
        <authorList>
            <person name="Romagnoli C.L."/>
            <person name="Conceicao E.C."/>
            <person name="Machado E."/>
            <person name="Barreto L.B.P.F."/>
            <person name="Sharma A."/>
            <person name="Silva N.M."/>
            <person name="Marques L.E."/>
            <person name="Juliana M.A."/>
            <person name="Lourenco M.C.S."/>
            <person name="Digiampietri L.A."/>
            <person name="Suffys P.N."/>
            <person name="Viana-Niero C."/>
        </authorList>
    </citation>
    <scope>NUCLEOTIDE SEQUENCE [LARGE SCALE GENOMIC DNA]</scope>
    <source>
        <strain evidence="2 3">MYC017</strain>
    </source>
</reference>
<keyword evidence="1" id="KW-0812">Transmembrane</keyword>